<sequence>MRSQNLPSLSLFFSMHSGPPYDSRKQAPELLSLSPLSLFHESSESLHRHLLRSEIDSDHLCLSARNAILVAAKSLALPTCVHLLESPTAYLSSCVSSTPGIRFSLSTSKPISSEAALSLSNACVPTL</sequence>
<reference evidence="1" key="1">
    <citation type="submission" date="2021-08" db="EMBL/GenBank/DDBJ databases">
        <title>WGS assembly of Ceratopteris richardii.</title>
        <authorList>
            <person name="Marchant D.B."/>
            <person name="Chen G."/>
            <person name="Jenkins J."/>
            <person name="Shu S."/>
            <person name="Leebens-Mack J."/>
            <person name="Grimwood J."/>
            <person name="Schmutz J."/>
            <person name="Soltis P."/>
            <person name="Soltis D."/>
            <person name="Chen Z.-H."/>
        </authorList>
    </citation>
    <scope>NUCLEOTIDE SEQUENCE</scope>
    <source>
        <strain evidence="1">Whitten #5841</strain>
        <tissue evidence="1">Leaf</tissue>
    </source>
</reference>
<proteinExistence type="predicted"/>
<keyword evidence="2" id="KW-1185">Reference proteome</keyword>
<dbReference type="EMBL" id="CM035407">
    <property type="protein sequence ID" value="KAH7442888.1"/>
    <property type="molecule type" value="Genomic_DNA"/>
</dbReference>
<name>A0A8T2V745_CERRI</name>
<dbReference type="Proteomes" id="UP000825935">
    <property type="component" value="Chromosome 2"/>
</dbReference>
<protein>
    <submittedName>
        <fullName evidence="1">Uncharacterized protein</fullName>
    </submittedName>
</protein>
<dbReference type="AlphaFoldDB" id="A0A8T2V745"/>
<gene>
    <name evidence="1" type="ORF">KP509_02G005900</name>
</gene>
<evidence type="ECO:0000313" key="1">
    <source>
        <dbReference type="EMBL" id="KAH7442888.1"/>
    </source>
</evidence>
<evidence type="ECO:0000313" key="2">
    <source>
        <dbReference type="Proteomes" id="UP000825935"/>
    </source>
</evidence>
<comment type="caution">
    <text evidence="1">The sequence shown here is derived from an EMBL/GenBank/DDBJ whole genome shotgun (WGS) entry which is preliminary data.</text>
</comment>
<accession>A0A8T2V745</accession>
<organism evidence="1 2">
    <name type="scientific">Ceratopteris richardii</name>
    <name type="common">Triangle waterfern</name>
    <dbReference type="NCBI Taxonomy" id="49495"/>
    <lineage>
        <taxon>Eukaryota</taxon>
        <taxon>Viridiplantae</taxon>
        <taxon>Streptophyta</taxon>
        <taxon>Embryophyta</taxon>
        <taxon>Tracheophyta</taxon>
        <taxon>Polypodiopsida</taxon>
        <taxon>Polypodiidae</taxon>
        <taxon>Polypodiales</taxon>
        <taxon>Pteridineae</taxon>
        <taxon>Pteridaceae</taxon>
        <taxon>Parkerioideae</taxon>
        <taxon>Ceratopteris</taxon>
    </lineage>
</organism>